<dbReference type="EMBL" id="DS999644">
    <property type="protein sequence ID" value="EFE74506.2"/>
    <property type="molecule type" value="Genomic_DNA"/>
</dbReference>
<feature type="region of interest" description="Disordered" evidence="1">
    <location>
        <begin position="1"/>
        <end position="21"/>
    </location>
</feature>
<evidence type="ECO:0000313" key="3">
    <source>
        <dbReference type="Proteomes" id="UP000003986"/>
    </source>
</evidence>
<protein>
    <submittedName>
        <fullName evidence="2">Predicted protein</fullName>
    </submittedName>
</protein>
<reference evidence="3" key="1">
    <citation type="submission" date="2008-10" db="EMBL/GenBank/DDBJ databases">
        <authorList>
            <person name="Molnar K."/>
        </authorList>
    </citation>
    <scope>NUCLEOTIDE SEQUENCE [LARGE SCALE GENOMIC DNA]</scope>
    <source>
        <strain evidence="3">NRRL 15998</strain>
    </source>
</reference>
<reference evidence="3" key="2">
    <citation type="submission" date="2008-12" db="EMBL/GenBank/DDBJ databases">
        <title>Annotation of Streptomyces roseosporus strain NRRL 15998.</title>
        <authorList>
            <consortium name="The Broad Institute Genome Sequencing Platform"/>
            <consortium name="Broad Institute Microbial Sequencing Center"/>
            <person name="Fischbach M."/>
            <person name="Ward D."/>
            <person name="Young S."/>
            <person name="Kodira C.D."/>
            <person name="Zeng Q."/>
            <person name="Koehrsen M."/>
            <person name="Godfrey P."/>
            <person name="Alvarado L."/>
            <person name="Berlin A.M."/>
            <person name="Borenstein D."/>
            <person name="Chen Z."/>
            <person name="Engels R."/>
            <person name="Freedman E."/>
            <person name="Gellesch M."/>
            <person name="Goldberg J."/>
            <person name="Griggs A."/>
            <person name="Gujja S."/>
            <person name="Heiman D.I."/>
            <person name="Hepburn T.A."/>
            <person name="Howarth C."/>
            <person name="Jen D."/>
            <person name="Larson L."/>
            <person name="Lewis B."/>
            <person name="Mehta T."/>
            <person name="Park D."/>
            <person name="Pearson M."/>
            <person name="Roberts A."/>
            <person name="Saif S."/>
            <person name="Shea T.D."/>
            <person name="Shenoy N."/>
            <person name="Sisk P."/>
            <person name="Stolte C."/>
            <person name="Sykes S.N."/>
            <person name="Walk T."/>
            <person name="White J."/>
            <person name="Yandava C."/>
            <person name="Straight P."/>
            <person name="Clardy J."/>
            <person name="Hung D."/>
            <person name="Kolter R."/>
            <person name="Mekalanos J."/>
            <person name="Walker S."/>
            <person name="Walsh C.T."/>
            <person name="Wieland B.L.C."/>
            <person name="Ilzarbe M."/>
            <person name="Galagan J."/>
            <person name="Nusbaum C."/>
            <person name="Birren B."/>
        </authorList>
    </citation>
    <scope>NUCLEOTIDE SEQUENCE [LARGE SCALE GENOMIC DNA]</scope>
    <source>
        <strain evidence="3">NRRL 15998</strain>
    </source>
</reference>
<gene>
    <name evidence="2" type="ORF">SSGG_01872</name>
</gene>
<proteinExistence type="predicted"/>
<evidence type="ECO:0000256" key="1">
    <source>
        <dbReference type="SAM" id="MobiDB-lite"/>
    </source>
</evidence>
<accession>D6AC83</accession>
<evidence type="ECO:0000313" key="2">
    <source>
        <dbReference type="EMBL" id="EFE74506.2"/>
    </source>
</evidence>
<sequence>MHRLTGLPDDGEISDESRHLQAQQGECRALVNLVGIVRHADVRPEVAIHHGYPPIELYRLNSNHMTPYPACESRHAGFAQAFGTREVTPPYDFHHRWRSVQAWMR</sequence>
<name>D6AC83_STRFL</name>
<organism evidence="2 3">
    <name type="scientific">Streptomyces filamentosus NRRL 15998</name>
    <dbReference type="NCBI Taxonomy" id="457431"/>
    <lineage>
        <taxon>Bacteria</taxon>
        <taxon>Bacillati</taxon>
        <taxon>Actinomycetota</taxon>
        <taxon>Actinomycetes</taxon>
        <taxon>Kitasatosporales</taxon>
        <taxon>Streptomycetaceae</taxon>
        <taxon>Streptomyces</taxon>
    </lineage>
</organism>
<dbReference type="AlphaFoldDB" id="D6AC83"/>
<dbReference type="Proteomes" id="UP000003986">
    <property type="component" value="Unassembled WGS sequence"/>
</dbReference>